<evidence type="ECO:0000256" key="3">
    <source>
        <dbReference type="ARBA" id="ARBA00015991"/>
    </source>
</evidence>
<feature type="active site" evidence="5">
    <location>
        <position position="36"/>
    </location>
</feature>
<feature type="domain" description="Acylphosphatase-like" evidence="7">
    <location>
        <begin position="3"/>
        <end position="92"/>
    </location>
</feature>
<keyword evidence="5 8" id="KW-0378">Hydrolase</keyword>
<proteinExistence type="inferred from homology"/>
<dbReference type="AlphaFoldDB" id="A0A2W5KS15"/>
<dbReference type="Gene3D" id="3.30.70.100">
    <property type="match status" value="1"/>
</dbReference>
<evidence type="ECO:0000256" key="5">
    <source>
        <dbReference type="PROSITE-ProRule" id="PRU00520"/>
    </source>
</evidence>
<dbReference type="InterPro" id="IPR001792">
    <property type="entry name" value="Acylphosphatase-like_dom"/>
</dbReference>
<protein>
    <recommendedName>
        <fullName evidence="3 5">acylphosphatase</fullName>
        <ecNumber evidence="2 5">3.6.1.7</ecNumber>
    </recommendedName>
</protein>
<dbReference type="NCBIfam" id="NF011018">
    <property type="entry name" value="PRK14446.1"/>
    <property type="match status" value="1"/>
</dbReference>
<dbReference type="PANTHER" id="PTHR47268:SF4">
    <property type="entry name" value="ACYLPHOSPHATASE"/>
    <property type="match status" value="1"/>
</dbReference>
<dbReference type="EMBL" id="QFPO01000003">
    <property type="protein sequence ID" value="PZQ18238.1"/>
    <property type="molecule type" value="Genomic_DNA"/>
</dbReference>
<dbReference type="Pfam" id="PF00708">
    <property type="entry name" value="Acylphosphatase"/>
    <property type="match status" value="1"/>
</dbReference>
<sequence>MPQRRYCVTGRVQGVSFRAWTRDRALSLGLAGHARNLADGSVEVLACGGAEALAALEAWLRQGPPAARVEAVLAENGDEDPPVPAPAGFRVL</sequence>
<dbReference type="InterPro" id="IPR017968">
    <property type="entry name" value="Acylphosphatase_CS"/>
</dbReference>
<dbReference type="SUPFAM" id="SSF54975">
    <property type="entry name" value="Acylphosphatase/BLUF domain-like"/>
    <property type="match status" value="1"/>
</dbReference>
<dbReference type="EC" id="3.6.1.7" evidence="2 5"/>
<evidence type="ECO:0000313" key="8">
    <source>
        <dbReference type="EMBL" id="PZQ18238.1"/>
    </source>
</evidence>
<dbReference type="InterPro" id="IPR036046">
    <property type="entry name" value="Acylphosphatase-like_dom_sf"/>
</dbReference>
<dbReference type="GO" id="GO:0003998">
    <property type="term" value="F:acylphosphatase activity"/>
    <property type="evidence" value="ECO:0007669"/>
    <property type="project" value="UniProtKB-EC"/>
</dbReference>
<dbReference type="PROSITE" id="PS51160">
    <property type="entry name" value="ACYLPHOSPHATASE_3"/>
    <property type="match status" value="1"/>
</dbReference>
<evidence type="ECO:0000256" key="6">
    <source>
        <dbReference type="RuleBase" id="RU004168"/>
    </source>
</evidence>
<dbReference type="Proteomes" id="UP000249046">
    <property type="component" value="Unassembled WGS sequence"/>
</dbReference>
<name>A0A2W5KS15_9GAMM</name>
<gene>
    <name evidence="8" type="ORF">DI564_02680</name>
</gene>
<comment type="similarity">
    <text evidence="1 6">Belongs to the acylphosphatase family.</text>
</comment>
<dbReference type="InterPro" id="IPR020456">
    <property type="entry name" value="Acylphosphatase"/>
</dbReference>
<comment type="catalytic activity">
    <reaction evidence="4 5">
        <text>an acyl phosphate + H2O = a carboxylate + phosphate + H(+)</text>
        <dbReference type="Rhea" id="RHEA:14965"/>
        <dbReference type="ChEBI" id="CHEBI:15377"/>
        <dbReference type="ChEBI" id="CHEBI:15378"/>
        <dbReference type="ChEBI" id="CHEBI:29067"/>
        <dbReference type="ChEBI" id="CHEBI:43474"/>
        <dbReference type="ChEBI" id="CHEBI:59918"/>
        <dbReference type="EC" id="3.6.1.7"/>
    </reaction>
</comment>
<dbReference type="PROSITE" id="PS00150">
    <property type="entry name" value="ACYLPHOSPHATASE_1"/>
    <property type="match status" value="1"/>
</dbReference>
<dbReference type="PANTHER" id="PTHR47268">
    <property type="entry name" value="ACYLPHOSPHATASE"/>
    <property type="match status" value="1"/>
</dbReference>
<evidence type="ECO:0000313" key="9">
    <source>
        <dbReference type="Proteomes" id="UP000249046"/>
    </source>
</evidence>
<evidence type="ECO:0000256" key="2">
    <source>
        <dbReference type="ARBA" id="ARBA00012150"/>
    </source>
</evidence>
<reference evidence="8 9" key="1">
    <citation type="submission" date="2017-08" db="EMBL/GenBank/DDBJ databases">
        <title>Infants hospitalized years apart are colonized by the same room-sourced microbial strains.</title>
        <authorList>
            <person name="Brooks B."/>
            <person name="Olm M.R."/>
            <person name="Firek B.A."/>
            <person name="Baker R."/>
            <person name="Thomas B.C."/>
            <person name="Morowitz M.J."/>
            <person name="Banfield J.F."/>
        </authorList>
    </citation>
    <scope>NUCLEOTIDE SEQUENCE [LARGE SCALE GENOMIC DNA]</scope>
    <source>
        <strain evidence="8">S2_005_003_R2_42</strain>
    </source>
</reference>
<comment type="caution">
    <text evidence="8">The sequence shown here is derived from an EMBL/GenBank/DDBJ whole genome shotgun (WGS) entry which is preliminary data.</text>
</comment>
<evidence type="ECO:0000256" key="4">
    <source>
        <dbReference type="ARBA" id="ARBA00047645"/>
    </source>
</evidence>
<accession>A0A2W5KS15</accession>
<feature type="active site" evidence="5">
    <location>
        <position position="18"/>
    </location>
</feature>
<evidence type="ECO:0000259" key="7">
    <source>
        <dbReference type="PROSITE" id="PS51160"/>
    </source>
</evidence>
<organism evidence="8 9">
    <name type="scientific">Rhodanobacter denitrificans</name>
    <dbReference type="NCBI Taxonomy" id="666685"/>
    <lineage>
        <taxon>Bacteria</taxon>
        <taxon>Pseudomonadati</taxon>
        <taxon>Pseudomonadota</taxon>
        <taxon>Gammaproteobacteria</taxon>
        <taxon>Lysobacterales</taxon>
        <taxon>Rhodanobacteraceae</taxon>
        <taxon>Rhodanobacter</taxon>
    </lineage>
</organism>
<evidence type="ECO:0000256" key="1">
    <source>
        <dbReference type="ARBA" id="ARBA00005614"/>
    </source>
</evidence>